<dbReference type="Proteomes" id="UP000054903">
    <property type="component" value="Unassembled WGS sequence"/>
</dbReference>
<reference evidence="4" key="1">
    <citation type="submission" date="2016-01" db="EMBL/GenBank/DDBJ databases">
        <authorList>
            <person name="Peeters C."/>
        </authorList>
    </citation>
    <scope>NUCLEOTIDE SEQUENCE</scope>
    <source>
        <strain evidence="4">LMG 29320</strain>
    </source>
</reference>
<dbReference type="InterPro" id="IPR028081">
    <property type="entry name" value="Leu-bd"/>
</dbReference>
<dbReference type="OrthoDB" id="6753945at2"/>
<evidence type="ECO:0000259" key="3">
    <source>
        <dbReference type="Pfam" id="PF13458"/>
    </source>
</evidence>
<feature type="domain" description="Leucine-binding protein" evidence="3">
    <location>
        <begin position="38"/>
        <end position="390"/>
    </location>
</feature>
<dbReference type="PANTHER" id="PTHR30483:SF6">
    <property type="entry name" value="PERIPLASMIC BINDING PROTEIN OF ABC TRANSPORTER FOR NATURAL AMINO ACIDS"/>
    <property type="match status" value="1"/>
</dbReference>
<protein>
    <recommendedName>
        <fullName evidence="3">Leucine-binding protein domain-containing protein</fullName>
    </recommendedName>
</protein>
<dbReference type="InterPro" id="IPR006311">
    <property type="entry name" value="TAT_signal"/>
</dbReference>
<dbReference type="Pfam" id="PF13458">
    <property type="entry name" value="Peripla_BP_6"/>
    <property type="match status" value="1"/>
</dbReference>
<dbReference type="PANTHER" id="PTHR30483">
    <property type="entry name" value="LEUCINE-SPECIFIC-BINDING PROTEIN"/>
    <property type="match status" value="1"/>
</dbReference>
<evidence type="ECO:0000256" key="1">
    <source>
        <dbReference type="ARBA" id="ARBA00010062"/>
    </source>
</evidence>
<dbReference type="InterPro" id="IPR051010">
    <property type="entry name" value="BCAA_transport"/>
</dbReference>
<comment type="similarity">
    <text evidence="1">Belongs to the leucine-binding protein family.</text>
</comment>
<dbReference type="PROSITE" id="PS51318">
    <property type="entry name" value="TAT"/>
    <property type="match status" value="1"/>
</dbReference>
<evidence type="ECO:0000256" key="2">
    <source>
        <dbReference type="ARBA" id="ARBA00022729"/>
    </source>
</evidence>
<dbReference type="InterPro" id="IPR028082">
    <property type="entry name" value="Peripla_BP_I"/>
</dbReference>
<dbReference type="RefSeq" id="WP_061136037.1">
    <property type="nucleotide sequence ID" value="NZ_FCNX02000009.1"/>
</dbReference>
<dbReference type="STRING" id="1777138.AWB77_03893"/>
<dbReference type="SUPFAM" id="SSF53822">
    <property type="entry name" value="Periplasmic binding protein-like I"/>
    <property type="match status" value="1"/>
</dbReference>
<dbReference type="CDD" id="cd06337">
    <property type="entry name" value="PBP1_ABC_ligand_binding-like"/>
    <property type="match status" value="1"/>
</dbReference>
<keyword evidence="2" id="KW-0732">Signal</keyword>
<keyword evidence="5" id="KW-1185">Reference proteome</keyword>
<name>A0A158CB23_9BURK</name>
<gene>
    <name evidence="4" type="ORF">AWB77_03893</name>
</gene>
<evidence type="ECO:0000313" key="5">
    <source>
        <dbReference type="Proteomes" id="UP000054903"/>
    </source>
</evidence>
<organism evidence="4 5">
    <name type="scientific">Caballeronia fortuita</name>
    <dbReference type="NCBI Taxonomy" id="1777138"/>
    <lineage>
        <taxon>Bacteria</taxon>
        <taxon>Pseudomonadati</taxon>
        <taxon>Pseudomonadota</taxon>
        <taxon>Betaproteobacteria</taxon>
        <taxon>Burkholderiales</taxon>
        <taxon>Burkholderiaceae</taxon>
        <taxon>Caballeronia</taxon>
    </lineage>
</organism>
<evidence type="ECO:0000313" key="4">
    <source>
        <dbReference type="EMBL" id="SAK79573.1"/>
    </source>
</evidence>
<dbReference type="Gene3D" id="3.40.50.2300">
    <property type="match status" value="2"/>
</dbReference>
<dbReference type="AlphaFoldDB" id="A0A158CB23"/>
<proteinExistence type="inferred from homology"/>
<comment type="caution">
    <text evidence="4">The sequence shown here is derived from an EMBL/GenBank/DDBJ whole genome shotgun (WGS) entry which is preliminary data.</text>
</comment>
<accession>A0A158CB23</accession>
<dbReference type="EMBL" id="FCNX02000009">
    <property type="protein sequence ID" value="SAK79573.1"/>
    <property type="molecule type" value="Genomic_DNA"/>
</dbReference>
<sequence>MSETKAKTGRRQFLGTAISAAAALSVAGPRRAFAADDTIRIGYVSHKTGPFAPFAEADDFVLGQVRKAVAGGVVISGKRYNVKIIDRDDQSNPDRQANIAADLINNENVDLMLGQVTAGVGLAQQCELNGVPCVTTMSPWQAWMFPLKGSPEKGFSNIFHFFWGIDDIGKVYLDIWKNVPGKKVVGVLFENTLQGAAMGDPKTGFPAMAVAAGYKVVDLGRFAPGSDDYSNYIQAFKKEGVQIVTGVVSPPDWASFVKQSAQMGLAPAAETVAKALLFPAGVAALGQKANGMSTELWWSPAYPFKSSLTGETARQLADTYQSATKKAWTQPIGPMHALFEVGVQALKSSADPKNPKKVVEAVRNLKMDTIVGRIDFPGSGVKNVSKMRVVGGQWFVNDKGSPEIYITTNGTAPEIPTQRKFELLKA</sequence>